<dbReference type="AlphaFoldDB" id="A0A841XZP7"/>
<dbReference type="Pfam" id="PF14206">
    <property type="entry name" value="Cys_rich_CPCC"/>
    <property type="match status" value="1"/>
</dbReference>
<protein>
    <recommendedName>
        <fullName evidence="1">Cysteine-rich CPCC domain-containing protein</fullName>
    </recommendedName>
</protein>
<comment type="caution">
    <text evidence="2">The sequence shown here is derived from an EMBL/GenBank/DDBJ whole genome shotgun (WGS) entry which is preliminary data.</text>
</comment>
<reference evidence="2 3" key="1">
    <citation type="submission" date="2020-03" db="EMBL/GenBank/DDBJ databases">
        <title>Soil Listeria distribution.</title>
        <authorList>
            <person name="Liao J."/>
            <person name="Wiedmann M."/>
        </authorList>
    </citation>
    <scope>NUCLEOTIDE SEQUENCE [LARGE SCALE GENOMIC DNA]</scope>
    <source>
        <strain evidence="2 3">FSL L7-1681</strain>
    </source>
</reference>
<dbReference type="RefSeq" id="WP_185377116.1">
    <property type="nucleotide sequence ID" value="NZ_JAARPL010000006.1"/>
</dbReference>
<proteinExistence type="predicted"/>
<dbReference type="InterPro" id="IPR025983">
    <property type="entry name" value="Cys_rich_CPCC"/>
</dbReference>
<dbReference type="EMBL" id="JAARPL010000006">
    <property type="protein sequence ID" value="MBC1372691.1"/>
    <property type="molecule type" value="Genomic_DNA"/>
</dbReference>
<dbReference type="Proteomes" id="UP000591929">
    <property type="component" value="Unassembled WGS sequence"/>
</dbReference>
<name>A0A841XZP7_9LIST</name>
<organism evidence="2 3">
    <name type="scientific">Listeria booriae</name>
    <dbReference type="NCBI Taxonomy" id="1552123"/>
    <lineage>
        <taxon>Bacteria</taxon>
        <taxon>Bacillati</taxon>
        <taxon>Bacillota</taxon>
        <taxon>Bacilli</taxon>
        <taxon>Bacillales</taxon>
        <taxon>Listeriaceae</taxon>
        <taxon>Listeria</taxon>
    </lineage>
</organism>
<gene>
    <name evidence="2" type="ORF">HB847_09970</name>
</gene>
<evidence type="ECO:0000313" key="2">
    <source>
        <dbReference type="EMBL" id="MBC1372691.1"/>
    </source>
</evidence>
<evidence type="ECO:0000313" key="3">
    <source>
        <dbReference type="Proteomes" id="UP000591929"/>
    </source>
</evidence>
<evidence type="ECO:0000259" key="1">
    <source>
        <dbReference type="Pfam" id="PF14206"/>
    </source>
</evidence>
<accession>A0A841XZP7</accession>
<sequence length="187" mass="21975">MEREKALSQISKFQVEKLSPEERESLILDWWGIDEDDIEYMRLPIELREEVKSCDSPRSNVMNVKYNPLLVEAVKHQYIGVKNSYLANYLSSLLGRKIDVIGDEDVLLECFCCHYLTIKERGNYEICAVCGWEDDGSNNKEIYSNANHMTLSEGQFNFQKKHHSMKTMDLETSLKIREKYFWLNSMQ</sequence>
<feature type="domain" description="Cysteine-rich CPCC" evidence="1">
    <location>
        <begin position="109"/>
        <end position="160"/>
    </location>
</feature>